<evidence type="ECO:0000256" key="1">
    <source>
        <dbReference type="SAM" id="Phobius"/>
    </source>
</evidence>
<keyword evidence="1" id="KW-0472">Membrane</keyword>
<evidence type="ECO:0000313" key="3">
    <source>
        <dbReference type="Proteomes" id="UP001589747"/>
    </source>
</evidence>
<keyword evidence="3" id="KW-1185">Reference proteome</keyword>
<gene>
    <name evidence="2" type="ORF">ACFFSY_31825</name>
</gene>
<evidence type="ECO:0000313" key="2">
    <source>
        <dbReference type="EMBL" id="MFB9330556.1"/>
    </source>
</evidence>
<organism evidence="2 3">
    <name type="scientific">Paenibacillus aurantiacus</name>
    <dbReference type="NCBI Taxonomy" id="1936118"/>
    <lineage>
        <taxon>Bacteria</taxon>
        <taxon>Bacillati</taxon>
        <taxon>Bacillota</taxon>
        <taxon>Bacilli</taxon>
        <taxon>Bacillales</taxon>
        <taxon>Paenibacillaceae</taxon>
        <taxon>Paenibacillus</taxon>
    </lineage>
</organism>
<protein>
    <submittedName>
        <fullName evidence="2">Uncharacterized protein</fullName>
    </submittedName>
</protein>
<reference evidence="2 3" key="1">
    <citation type="submission" date="2024-09" db="EMBL/GenBank/DDBJ databases">
        <authorList>
            <person name="Sun Q."/>
            <person name="Mori K."/>
        </authorList>
    </citation>
    <scope>NUCLEOTIDE SEQUENCE [LARGE SCALE GENOMIC DNA]</scope>
    <source>
        <strain evidence="2 3">TISTR 2452</strain>
    </source>
</reference>
<accession>A0ABV5KZB1</accession>
<keyword evidence="1" id="KW-1133">Transmembrane helix</keyword>
<dbReference type="Proteomes" id="UP001589747">
    <property type="component" value="Unassembled WGS sequence"/>
</dbReference>
<keyword evidence="1" id="KW-0812">Transmembrane</keyword>
<dbReference type="EMBL" id="JBHMDO010000048">
    <property type="protein sequence ID" value="MFB9330556.1"/>
    <property type="molecule type" value="Genomic_DNA"/>
</dbReference>
<proteinExistence type="predicted"/>
<sequence length="100" mass="11063">MGGRIKRLLLLLLFSWGSGTLLSLFSFFGFPVSTLFSIGAIVLGVLFFKKFHKLGHRIAFIALAIFFYFMGVITMAVAEYARQQQDEAAAAASLILQNII</sequence>
<name>A0ABV5KZB1_9BACL</name>
<dbReference type="RefSeq" id="WP_377501880.1">
    <property type="nucleotide sequence ID" value="NZ_JBHMDO010000048.1"/>
</dbReference>
<comment type="caution">
    <text evidence="2">The sequence shown here is derived from an EMBL/GenBank/DDBJ whole genome shotgun (WGS) entry which is preliminary data.</text>
</comment>
<feature type="transmembrane region" description="Helical" evidence="1">
    <location>
        <begin position="60"/>
        <end position="78"/>
    </location>
</feature>
<feature type="transmembrane region" description="Helical" evidence="1">
    <location>
        <begin position="27"/>
        <end position="48"/>
    </location>
</feature>